<feature type="region of interest" description="Disordered" evidence="1">
    <location>
        <begin position="1"/>
        <end position="21"/>
    </location>
</feature>
<dbReference type="EMBL" id="OX395130">
    <property type="protein sequence ID" value="CAI5775038.1"/>
    <property type="molecule type" value="Genomic_DNA"/>
</dbReference>
<dbReference type="Proteomes" id="UP001178461">
    <property type="component" value="Chromosome 5"/>
</dbReference>
<evidence type="ECO:0000256" key="1">
    <source>
        <dbReference type="SAM" id="MobiDB-lite"/>
    </source>
</evidence>
<evidence type="ECO:0000313" key="3">
    <source>
        <dbReference type="Proteomes" id="UP001178461"/>
    </source>
</evidence>
<keyword evidence="3" id="KW-1185">Reference proteome</keyword>
<gene>
    <name evidence="2" type="ORF">PODLI_1B036670</name>
</gene>
<reference evidence="2" key="1">
    <citation type="submission" date="2022-12" db="EMBL/GenBank/DDBJ databases">
        <authorList>
            <person name="Alioto T."/>
            <person name="Alioto T."/>
            <person name="Gomez Garrido J."/>
        </authorList>
    </citation>
    <scope>NUCLEOTIDE SEQUENCE</scope>
</reference>
<organism evidence="2 3">
    <name type="scientific">Podarcis lilfordi</name>
    <name type="common">Lilford's wall lizard</name>
    <dbReference type="NCBI Taxonomy" id="74358"/>
    <lineage>
        <taxon>Eukaryota</taxon>
        <taxon>Metazoa</taxon>
        <taxon>Chordata</taxon>
        <taxon>Craniata</taxon>
        <taxon>Vertebrata</taxon>
        <taxon>Euteleostomi</taxon>
        <taxon>Lepidosauria</taxon>
        <taxon>Squamata</taxon>
        <taxon>Bifurcata</taxon>
        <taxon>Unidentata</taxon>
        <taxon>Episquamata</taxon>
        <taxon>Laterata</taxon>
        <taxon>Lacertibaenia</taxon>
        <taxon>Lacertidae</taxon>
        <taxon>Podarcis</taxon>
    </lineage>
</organism>
<evidence type="ECO:0000313" key="2">
    <source>
        <dbReference type="EMBL" id="CAI5775038.1"/>
    </source>
</evidence>
<name>A0AA35KDU4_9SAUR</name>
<proteinExistence type="predicted"/>
<protein>
    <submittedName>
        <fullName evidence="2">Uncharacterized protein</fullName>
    </submittedName>
</protein>
<accession>A0AA35KDU4</accession>
<sequence length="149" mass="16531">MSRELNLLAPRHRTAAPSDPVYPDGTGNVRCLYLRDVFPSAPARLWPRGANEGASERRWRAGHGWRAPSREDAAEPLAGVTLALRGCVVEAAFPSDTHAEELLHLMSLPDTANGLTPATLHLLFGHVTIAIEMKTYDKWKHIPERNHLK</sequence>
<dbReference type="AlphaFoldDB" id="A0AA35KDU4"/>